<dbReference type="AlphaFoldDB" id="G4CL92"/>
<gene>
    <name evidence="1" type="ORF">HMPREF9371_2383</name>
</gene>
<proteinExistence type="predicted"/>
<name>G4CL92_9NEIS</name>
<evidence type="ECO:0000313" key="2">
    <source>
        <dbReference type="Proteomes" id="UP000003019"/>
    </source>
</evidence>
<keyword evidence="2" id="KW-1185">Reference proteome</keyword>
<reference evidence="1 2" key="1">
    <citation type="submission" date="2011-05" db="EMBL/GenBank/DDBJ databases">
        <authorList>
            <person name="Muzny D."/>
            <person name="Qin X."/>
            <person name="Deng J."/>
            <person name="Jiang H."/>
            <person name="Liu Y."/>
            <person name="Qu J."/>
            <person name="Song X.-Z."/>
            <person name="Zhang L."/>
            <person name="Thornton R."/>
            <person name="Coyle M."/>
            <person name="Francisco L."/>
            <person name="Jackson L."/>
            <person name="Javaid M."/>
            <person name="Korchina V."/>
            <person name="Kovar C."/>
            <person name="Mata R."/>
            <person name="Mathew T."/>
            <person name="Ngo R."/>
            <person name="Nguyen L."/>
            <person name="Nguyen N."/>
            <person name="Okwuonu G."/>
            <person name="Ongeri F."/>
            <person name="Pham C."/>
            <person name="Simmons D."/>
            <person name="Wilczek-Boney K."/>
            <person name="Hale W."/>
            <person name="Jakkamsetti A."/>
            <person name="Pham P."/>
            <person name="Ruth R."/>
            <person name="San Lucas F."/>
            <person name="Warren J."/>
            <person name="Zhang J."/>
            <person name="Zhao Z."/>
            <person name="Zhou C."/>
            <person name="Zhu D."/>
            <person name="Lee S."/>
            <person name="Bess C."/>
            <person name="Blankenburg K."/>
            <person name="Forbes L."/>
            <person name="Fu Q."/>
            <person name="Gubbala S."/>
            <person name="Hirani K."/>
            <person name="Jayaseelan J.C."/>
            <person name="Lara F."/>
            <person name="Munidasa M."/>
            <person name="Palculict T."/>
            <person name="Patil S."/>
            <person name="Pu L.-L."/>
            <person name="Saada N."/>
            <person name="Tang L."/>
            <person name="Weissenberger G."/>
            <person name="Zhu Y."/>
            <person name="Hemphill L."/>
            <person name="Shang Y."/>
            <person name="Youmans B."/>
            <person name="Ayvaz T."/>
            <person name="Ross M."/>
            <person name="Santibanez J."/>
            <person name="Aqrawi P."/>
            <person name="Gross S."/>
            <person name="Joshi V."/>
            <person name="Fowler G."/>
            <person name="Nazareth L."/>
            <person name="Reid J."/>
            <person name="Worley K."/>
            <person name="Petrosino J."/>
            <person name="Highlander S."/>
            <person name="Gibbs R."/>
        </authorList>
    </citation>
    <scope>NUCLEOTIDE SEQUENCE [LARGE SCALE GENOMIC DNA]</scope>
    <source>
        <strain evidence="1 2">871</strain>
    </source>
</reference>
<dbReference type="Proteomes" id="UP000003019">
    <property type="component" value="Unassembled WGS sequence"/>
</dbReference>
<protein>
    <submittedName>
        <fullName evidence="1">Uncharacterized protein</fullName>
    </submittedName>
</protein>
<organism evidence="1 2">
    <name type="scientific">Neisseria shayeganii 871</name>
    <dbReference type="NCBI Taxonomy" id="1032488"/>
    <lineage>
        <taxon>Bacteria</taxon>
        <taxon>Pseudomonadati</taxon>
        <taxon>Pseudomonadota</taxon>
        <taxon>Betaproteobacteria</taxon>
        <taxon>Neisseriales</taxon>
        <taxon>Neisseriaceae</taxon>
        <taxon>Neisseria</taxon>
    </lineage>
</organism>
<comment type="caution">
    <text evidence="1">The sequence shown here is derived from an EMBL/GenBank/DDBJ whole genome shotgun (WGS) entry which is preliminary data.</text>
</comment>
<dbReference type="EMBL" id="AGAY01000083">
    <property type="protein sequence ID" value="EGY51396.1"/>
    <property type="molecule type" value="Genomic_DNA"/>
</dbReference>
<dbReference type="HOGENOM" id="CLU_3313315_0_0_4"/>
<dbReference type="STRING" id="1032488.HMPREF9371_2383"/>
<sequence length="39" mass="4566">MTETHTKRLPENFQVAFFHVPRPSFSVRPLEHGGRFKIA</sequence>
<accession>G4CL92</accession>
<evidence type="ECO:0000313" key="1">
    <source>
        <dbReference type="EMBL" id="EGY51396.1"/>
    </source>
</evidence>